<keyword evidence="10" id="KW-0645">Protease</keyword>
<evidence type="ECO:0000313" key="10">
    <source>
        <dbReference type="EMBL" id="BAF39870.1"/>
    </source>
</evidence>
<dbReference type="InterPro" id="IPR029149">
    <property type="entry name" value="Creatin/AminoP/Spt16_N"/>
</dbReference>
<feature type="domain" description="Aminopeptidase P N-terminal" evidence="9">
    <location>
        <begin position="62"/>
        <end position="217"/>
    </location>
</feature>
<dbReference type="KEGG" id="bad:BAD_1089"/>
<dbReference type="InterPro" id="IPR052433">
    <property type="entry name" value="X-Pro_dipept-like"/>
</dbReference>
<evidence type="ECO:0000256" key="6">
    <source>
        <dbReference type="ARBA" id="ARBA00022801"/>
    </source>
</evidence>
<gene>
    <name evidence="10" type="primary">pepP</name>
    <name evidence="10" type="ordered locus">BAD_1089</name>
</gene>
<keyword evidence="6" id="KW-0378">Hydrolase</keyword>
<dbReference type="CDD" id="cd01087">
    <property type="entry name" value="Prolidase"/>
    <property type="match status" value="1"/>
</dbReference>
<evidence type="ECO:0000256" key="5">
    <source>
        <dbReference type="ARBA" id="ARBA00022723"/>
    </source>
</evidence>
<dbReference type="SUPFAM" id="SSF55920">
    <property type="entry name" value="Creatinase/aminopeptidase"/>
    <property type="match status" value="1"/>
</dbReference>
<keyword evidence="11" id="KW-1185">Reference proteome</keyword>
<name>A1A2D7_BIFAA</name>
<dbReference type="Pfam" id="PF00557">
    <property type="entry name" value="Peptidase_M24"/>
    <property type="match status" value="1"/>
</dbReference>
<dbReference type="GO" id="GO:0070006">
    <property type="term" value="F:metalloaminopeptidase activity"/>
    <property type="evidence" value="ECO:0007669"/>
    <property type="project" value="InterPro"/>
</dbReference>
<dbReference type="PaxDb" id="1680-BADO_1140"/>
<evidence type="ECO:0000313" key="11">
    <source>
        <dbReference type="Proteomes" id="UP000008702"/>
    </source>
</evidence>
<feature type="compositionally biased region" description="Basic and acidic residues" evidence="8">
    <location>
        <begin position="1"/>
        <end position="20"/>
    </location>
</feature>
<proteinExistence type="inferred from homology"/>
<keyword evidence="7" id="KW-0464">Manganese</keyword>
<evidence type="ECO:0000256" key="3">
    <source>
        <dbReference type="ARBA" id="ARBA00008766"/>
    </source>
</evidence>
<evidence type="ECO:0000256" key="1">
    <source>
        <dbReference type="ARBA" id="ARBA00001424"/>
    </source>
</evidence>
<evidence type="ECO:0000256" key="2">
    <source>
        <dbReference type="ARBA" id="ARBA00001936"/>
    </source>
</evidence>
<dbReference type="InterPro" id="IPR036005">
    <property type="entry name" value="Creatinase/aminopeptidase-like"/>
</dbReference>
<keyword evidence="10" id="KW-0031">Aminopeptidase</keyword>
<dbReference type="AlphaFoldDB" id="A1A2D7"/>
<sequence>MMGEVITDKDKEYEKMERESAPGPDQAMSDRVNNRSLRPRSEAFKEFMTTGWDDNEPQIEPLESSKYTPARLEALGKAFPGERIVIPAGQPKVRNNDCDYAFRPDTTFSYYTGLGEDFEAGAVLVLNPVDPDSPEAKAGKTHVPELFVAPRANHYTQDFFMNAHYGEYWVGPRAGVKEMTAMTGIETNDIAQLPDALSKDVGTEAGAVRVRVIREADPAITSMVEEIREANGFADPDNNTAADDKLHEFAAEARMCKDEYEVREMRKAVAATKHGFDNILRKIPSSLGKPRSERMLEGAFNAISREEGNEVGYDTIIASGAHAPILHWMRNTGTVESGELLLIDAGVEVNSLYTADITRTFPTNGKFTDFQKKLYQAVLDSQQAGFEAAKPGATYSDIHHACMRVIAERLHDWGILPVDVEESLSPEGQQHRRWLACGVAHHLGLDVHDCAQARYESYQNAKIRPGMIFTIEPGLYFREDDLLIPPEYRGIGIRIEDDVLMTEDGPEWISAGIPKRIDDVEAWMADMAAEGAKA</sequence>
<dbReference type="Gene3D" id="3.40.350.10">
    <property type="entry name" value="Creatinase/prolidase N-terminal domain"/>
    <property type="match status" value="1"/>
</dbReference>
<evidence type="ECO:0000256" key="4">
    <source>
        <dbReference type="ARBA" id="ARBA00012574"/>
    </source>
</evidence>
<accession>A1A2D7</accession>
<dbReference type="Gene3D" id="3.90.230.10">
    <property type="entry name" value="Creatinase/methionine aminopeptidase superfamily"/>
    <property type="match status" value="1"/>
</dbReference>
<protein>
    <recommendedName>
        <fullName evidence="4">Xaa-Pro aminopeptidase</fullName>
        <ecNumber evidence="4">3.4.11.9</ecNumber>
    </recommendedName>
</protein>
<reference evidence="10 11" key="1">
    <citation type="submission" date="2006-12" db="EMBL/GenBank/DDBJ databases">
        <title>Bifidobacterium adolescentis complete genome sequence.</title>
        <authorList>
            <person name="Suzuki T."/>
            <person name="Tsuda Y."/>
            <person name="Kanou N."/>
            <person name="Inoue T."/>
            <person name="Kumazaki K."/>
            <person name="Nagano S."/>
            <person name="Hirai S."/>
            <person name="Tanaka K."/>
            <person name="Watanabe K."/>
        </authorList>
    </citation>
    <scope>NUCLEOTIDE SEQUENCE [LARGE SCALE GENOMIC DNA]</scope>
    <source>
        <strain evidence="11">ATCC 15703 / DSM 20083 / NCTC 11814 / E194a</strain>
    </source>
</reference>
<dbReference type="SUPFAM" id="SSF53092">
    <property type="entry name" value="Creatinase/prolidase N-terminal domain"/>
    <property type="match status" value="1"/>
</dbReference>
<dbReference type="GO" id="GO:0006508">
    <property type="term" value="P:proteolysis"/>
    <property type="evidence" value="ECO:0007669"/>
    <property type="project" value="TreeGrafter"/>
</dbReference>
<comment type="catalytic activity">
    <reaction evidence="1">
        <text>Release of any N-terminal amino acid, including proline, that is linked to proline, even from a dipeptide or tripeptide.</text>
        <dbReference type="EC" id="3.4.11.9"/>
    </reaction>
</comment>
<dbReference type="HOGENOM" id="CLU_017266_1_0_11"/>
<evidence type="ECO:0000256" key="8">
    <source>
        <dbReference type="SAM" id="MobiDB-lite"/>
    </source>
</evidence>
<dbReference type="MEROPS" id="M24.033"/>
<dbReference type="InterPro" id="IPR000994">
    <property type="entry name" value="Pept_M24"/>
</dbReference>
<dbReference type="PANTHER" id="PTHR43226">
    <property type="entry name" value="XAA-PRO AMINOPEPTIDASE 3"/>
    <property type="match status" value="1"/>
</dbReference>
<dbReference type="STRING" id="367928.BAD_1089"/>
<dbReference type="Pfam" id="PF05195">
    <property type="entry name" value="AMP_N"/>
    <property type="match status" value="1"/>
</dbReference>
<comment type="similarity">
    <text evidence="3">Belongs to the peptidase M24B family.</text>
</comment>
<dbReference type="GO" id="GO:0030145">
    <property type="term" value="F:manganese ion binding"/>
    <property type="evidence" value="ECO:0007669"/>
    <property type="project" value="InterPro"/>
</dbReference>
<evidence type="ECO:0000256" key="7">
    <source>
        <dbReference type="ARBA" id="ARBA00023211"/>
    </source>
</evidence>
<dbReference type="SMART" id="SM01011">
    <property type="entry name" value="AMP_N"/>
    <property type="match status" value="1"/>
</dbReference>
<evidence type="ECO:0000259" key="9">
    <source>
        <dbReference type="SMART" id="SM01011"/>
    </source>
</evidence>
<feature type="region of interest" description="Disordered" evidence="8">
    <location>
        <begin position="1"/>
        <end position="39"/>
    </location>
</feature>
<keyword evidence="5" id="KW-0479">Metal-binding</keyword>
<dbReference type="EMBL" id="AP009256">
    <property type="protein sequence ID" value="BAF39870.1"/>
    <property type="molecule type" value="Genomic_DNA"/>
</dbReference>
<dbReference type="GO" id="GO:0005829">
    <property type="term" value="C:cytosol"/>
    <property type="evidence" value="ECO:0007669"/>
    <property type="project" value="TreeGrafter"/>
</dbReference>
<organism evidence="10 11">
    <name type="scientific">Bifidobacterium adolescentis (strain ATCC 15703 / DSM 20083 / NCTC 11814 / E194a)</name>
    <dbReference type="NCBI Taxonomy" id="367928"/>
    <lineage>
        <taxon>Bacteria</taxon>
        <taxon>Bacillati</taxon>
        <taxon>Actinomycetota</taxon>
        <taxon>Actinomycetes</taxon>
        <taxon>Bifidobacteriales</taxon>
        <taxon>Bifidobacteriaceae</taxon>
        <taxon>Bifidobacterium</taxon>
    </lineage>
</organism>
<dbReference type="Proteomes" id="UP000008702">
    <property type="component" value="Chromosome"/>
</dbReference>
<dbReference type="InterPro" id="IPR007865">
    <property type="entry name" value="Aminopep_P_N"/>
</dbReference>
<comment type="cofactor">
    <cofactor evidence="2">
        <name>Mn(2+)</name>
        <dbReference type="ChEBI" id="CHEBI:29035"/>
    </cofactor>
</comment>
<dbReference type="EC" id="3.4.11.9" evidence="4"/>
<dbReference type="PANTHER" id="PTHR43226:SF4">
    <property type="entry name" value="XAA-PRO AMINOPEPTIDASE 3"/>
    <property type="match status" value="1"/>
</dbReference>